<accession>A0ABU5CQ29</accession>
<evidence type="ECO:0000313" key="1">
    <source>
        <dbReference type="EMBL" id="MDY0407922.1"/>
    </source>
</evidence>
<proteinExistence type="predicted"/>
<sequence length="74" mass="8959">MGYILPVNHIQYADYQVREIKKARKTMFIERPFKIIAAAQYEKWNKNTPEYSLYNRMLTTEQKINKGIYIDKKI</sequence>
<dbReference type="EMBL" id="JAWDIQ010000001">
    <property type="protein sequence ID" value="MDY0407922.1"/>
    <property type="molecule type" value="Genomic_DNA"/>
</dbReference>
<protein>
    <submittedName>
        <fullName evidence="1">Uncharacterized protein</fullName>
    </submittedName>
</protein>
<keyword evidence="2" id="KW-1185">Reference proteome</keyword>
<evidence type="ECO:0000313" key="2">
    <source>
        <dbReference type="Proteomes" id="UP001275315"/>
    </source>
</evidence>
<comment type="caution">
    <text evidence="1">The sequence shown here is derived from an EMBL/GenBank/DDBJ whole genome shotgun (WGS) entry which is preliminary data.</text>
</comment>
<organism evidence="1 2">
    <name type="scientific">Paracerasibacillus soli</name>
    <dbReference type="NCBI Taxonomy" id="480284"/>
    <lineage>
        <taxon>Bacteria</taxon>
        <taxon>Bacillati</taxon>
        <taxon>Bacillota</taxon>
        <taxon>Bacilli</taxon>
        <taxon>Bacillales</taxon>
        <taxon>Bacillaceae</taxon>
        <taxon>Paracerasibacillus</taxon>
    </lineage>
</organism>
<reference evidence="1 2" key="1">
    <citation type="submission" date="2023-10" db="EMBL/GenBank/DDBJ databases">
        <title>Virgibacillus soli CC-YMP-6 genome.</title>
        <authorList>
            <person name="Miliotis G."/>
            <person name="Sengupta P."/>
            <person name="Hameed A."/>
            <person name="Chuvochina M."/>
            <person name="Mcdonagh F."/>
            <person name="Simpson A.C."/>
            <person name="Singh N.K."/>
            <person name="Rekha P.D."/>
            <person name="Raman K."/>
            <person name="Hugenholtz P."/>
            <person name="Venkateswaran K."/>
        </authorList>
    </citation>
    <scope>NUCLEOTIDE SEQUENCE [LARGE SCALE GENOMIC DNA]</scope>
    <source>
        <strain evidence="1 2">CC-YMP-6</strain>
    </source>
</reference>
<gene>
    <name evidence="1" type="ORF">RWD45_03970</name>
</gene>
<dbReference type="RefSeq" id="WP_320378698.1">
    <property type="nucleotide sequence ID" value="NZ_JAWDIQ010000001.1"/>
</dbReference>
<name>A0ABU5CQ29_9BACI</name>
<dbReference type="Proteomes" id="UP001275315">
    <property type="component" value="Unassembled WGS sequence"/>
</dbReference>